<name>A0ABN2ELD3_9ACTN</name>
<dbReference type="InterPro" id="IPR045889">
    <property type="entry name" value="MES/HNL"/>
</dbReference>
<dbReference type="GO" id="GO:0016787">
    <property type="term" value="F:hydrolase activity"/>
    <property type="evidence" value="ECO:0007669"/>
    <property type="project" value="UniProtKB-KW"/>
</dbReference>
<keyword evidence="2" id="KW-0378">Hydrolase</keyword>
<dbReference type="RefSeq" id="WP_344199870.1">
    <property type="nucleotide sequence ID" value="NZ_BAAAND010000012.1"/>
</dbReference>
<protein>
    <submittedName>
        <fullName evidence="2">Alpha/beta hydrolase</fullName>
    </submittedName>
</protein>
<dbReference type="InterPro" id="IPR029058">
    <property type="entry name" value="AB_hydrolase_fold"/>
</dbReference>
<dbReference type="EMBL" id="BAAAND010000012">
    <property type="protein sequence ID" value="GAA1610971.1"/>
    <property type="molecule type" value="Genomic_DNA"/>
</dbReference>
<evidence type="ECO:0000313" key="2">
    <source>
        <dbReference type="EMBL" id="GAA1610971.1"/>
    </source>
</evidence>
<dbReference type="PANTHER" id="PTHR10992">
    <property type="entry name" value="METHYLESTERASE FAMILY MEMBER"/>
    <property type="match status" value="1"/>
</dbReference>
<feature type="domain" description="AB hydrolase-1" evidence="1">
    <location>
        <begin position="18"/>
        <end position="289"/>
    </location>
</feature>
<dbReference type="Pfam" id="PF12697">
    <property type="entry name" value="Abhydrolase_6"/>
    <property type="match status" value="1"/>
</dbReference>
<accession>A0ABN2ELD3</accession>
<dbReference type="SUPFAM" id="SSF53474">
    <property type="entry name" value="alpha/beta-Hydrolases"/>
    <property type="match status" value="1"/>
</dbReference>
<comment type="caution">
    <text evidence="2">The sequence shown here is derived from an EMBL/GenBank/DDBJ whole genome shotgun (WGS) entry which is preliminary data.</text>
</comment>
<evidence type="ECO:0000259" key="1">
    <source>
        <dbReference type="Pfam" id="PF12697"/>
    </source>
</evidence>
<reference evidence="2 3" key="1">
    <citation type="journal article" date="2019" name="Int. J. Syst. Evol. Microbiol.">
        <title>The Global Catalogue of Microorganisms (GCM) 10K type strain sequencing project: providing services to taxonomists for standard genome sequencing and annotation.</title>
        <authorList>
            <consortium name="The Broad Institute Genomics Platform"/>
            <consortium name="The Broad Institute Genome Sequencing Center for Infectious Disease"/>
            <person name="Wu L."/>
            <person name="Ma J."/>
        </authorList>
    </citation>
    <scope>NUCLEOTIDE SEQUENCE [LARGE SCALE GENOMIC DNA]</scope>
    <source>
        <strain evidence="2 3">JCM 14304</strain>
    </source>
</reference>
<sequence>MLQEIEPTPRADLDGKIFVLVHGGGHGAWAFERLIPLLVQEGHQVVARDLPGHGLGAQLPRAYSNRPLSPQDFAGEPSPVAHVTLADYRDQVVATINRLAERMPDREVILLGHSMAGLVLNAVGEAVPDLVGRLVYLSAWMTANGTAFTDYMPAPELATGLIPSVLLADPAAVGALRMDFRTSDPEYRARVKAAFAADVEDDNWDAISNLLTPDTPFGPLTERVTVTSDRWGRIPRTYICCTDDHALPLAAQHRFIAEADSHTPANPTDVRTLTTSHSPFASAPDQLAKTLLHL</sequence>
<dbReference type="Gene3D" id="3.40.50.1820">
    <property type="entry name" value="alpha/beta hydrolase"/>
    <property type="match status" value="1"/>
</dbReference>
<organism evidence="2 3">
    <name type="scientific">Kribbella karoonensis</name>
    <dbReference type="NCBI Taxonomy" id="324851"/>
    <lineage>
        <taxon>Bacteria</taxon>
        <taxon>Bacillati</taxon>
        <taxon>Actinomycetota</taxon>
        <taxon>Actinomycetes</taxon>
        <taxon>Propionibacteriales</taxon>
        <taxon>Kribbellaceae</taxon>
        <taxon>Kribbella</taxon>
    </lineage>
</organism>
<dbReference type="Proteomes" id="UP001500190">
    <property type="component" value="Unassembled WGS sequence"/>
</dbReference>
<gene>
    <name evidence="2" type="ORF">GCM10009742_72100</name>
</gene>
<keyword evidence="3" id="KW-1185">Reference proteome</keyword>
<evidence type="ECO:0000313" key="3">
    <source>
        <dbReference type="Proteomes" id="UP001500190"/>
    </source>
</evidence>
<dbReference type="PANTHER" id="PTHR10992:SF1086">
    <property type="entry name" value="AB HYDROLASE-1 DOMAIN-CONTAINING PROTEIN"/>
    <property type="match status" value="1"/>
</dbReference>
<proteinExistence type="predicted"/>
<dbReference type="InterPro" id="IPR000073">
    <property type="entry name" value="AB_hydrolase_1"/>
</dbReference>